<dbReference type="SUPFAM" id="SSF53155">
    <property type="entry name" value="Methylated DNA-protein cysteine methyltransferase domain"/>
    <property type="match status" value="1"/>
</dbReference>
<accession>A0A419SD34</accession>
<dbReference type="AlphaFoldDB" id="A0A419SD34"/>
<dbReference type="InterPro" id="IPR036388">
    <property type="entry name" value="WH-like_DNA-bd_sf"/>
</dbReference>
<dbReference type="FunFam" id="1.10.10.10:FF:000337">
    <property type="entry name" value="Methylated-DNA--protein-cysteine methyltransferase"/>
    <property type="match status" value="1"/>
</dbReference>
<evidence type="ECO:0000259" key="9">
    <source>
        <dbReference type="Pfam" id="PF01035"/>
    </source>
</evidence>
<organism evidence="11 12">
    <name type="scientific">Ammoniphilus oxalaticus</name>
    <dbReference type="NCBI Taxonomy" id="66863"/>
    <lineage>
        <taxon>Bacteria</taxon>
        <taxon>Bacillati</taxon>
        <taxon>Bacillota</taxon>
        <taxon>Bacilli</taxon>
        <taxon>Bacillales</taxon>
        <taxon>Paenibacillaceae</taxon>
        <taxon>Aneurinibacillus group</taxon>
        <taxon>Ammoniphilus</taxon>
    </lineage>
</organism>
<evidence type="ECO:0000256" key="1">
    <source>
        <dbReference type="ARBA" id="ARBA00001286"/>
    </source>
</evidence>
<comment type="subcellular location">
    <subcellularLocation>
        <location evidence="8">Cytoplasm</location>
    </subcellularLocation>
</comment>
<comment type="miscellaneous">
    <text evidence="8">This enzyme catalyzes only one turnover and therefore is not strictly catalytic. According to one definition, an enzyme is a biocatalyst that acts repeatedly and over many reaction cycles.</text>
</comment>
<comment type="function">
    <text evidence="8">Involved in the cellular defense against the biological effects of O6-methylguanine (O6-MeG) and O4-methylthymine (O4-MeT) in DNA. Repairs the methylated nucleobase in DNA by stoichiometrically transferring the methyl group to a cysteine residue in the enzyme. This is a suicide reaction: the enzyme is irreversibly inactivated.</text>
</comment>
<dbReference type="SUPFAM" id="SSF46767">
    <property type="entry name" value="Methylated DNA-protein cysteine methyltransferase, C-terminal domain"/>
    <property type="match status" value="1"/>
</dbReference>
<dbReference type="GO" id="GO:0003908">
    <property type="term" value="F:methylated-DNA-[protein]-cysteine S-methyltransferase activity"/>
    <property type="evidence" value="ECO:0007669"/>
    <property type="project" value="UniProtKB-UniRule"/>
</dbReference>
<dbReference type="EMBL" id="MCHY01000013">
    <property type="protein sequence ID" value="RKD21006.1"/>
    <property type="molecule type" value="Genomic_DNA"/>
</dbReference>
<keyword evidence="2 8" id="KW-0963">Cytoplasm</keyword>
<dbReference type="EC" id="2.1.1.63" evidence="8"/>
<dbReference type="GO" id="GO:0032259">
    <property type="term" value="P:methylation"/>
    <property type="evidence" value="ECO:0007669"/>
    <property type="project" value="UniProtKB-KW"/>
</dbReference>
<protein>
    <recommendedName>
        <fullName evidence="8">Methylated-DNA--protein-cysteine methyltransferase</fullName>
        <ecNumber evidence="8">2.1.1.63</ecNumber>
    </recommendedName>
    <alternativeName>
        <fullName evidence="8">6-O-methylguanine-DNA methyltransferase</fullName>
        <shortName evidence="8">MGMT</shortName>
    </alternativeName>
    <alternativeName>
        <fullName evidence="8">O-6-methylguanine-DNA-alkyltransferase</fullName>
    </alternativeName>
</protein>
<dbReference type="PANTHER" id="PTHR10815:SF5">
    <property type="entry name" value="METHYLATED-DNA--PROTEIN-CYSTEINE METHYLTRANSFERASE"/>
    <property type="match status" value="1"/>
</dbReference>
<dbReference type="InterPro" id="IPR036217">
    <property type="entry name" value="MethylDNA_cys_MeTrfase_DNAb"/>
</dbReference>
<dbReference type="PROSITE" id="PS00374">
    <property type="entry name" value="MGMT"/>
    <property type="match status" value="1"/>
</dbReference>
<comment type="similarity">
    <text evidence="8">Belongs to the MGMT family.</text>
</comment>
<dbReference type="InterPro" id="IPR008332">
    <property type="entry name" value="MethylG_MeTrfase_N"/>
</dbReference>
<evidence type="ECO:0000256" key="2">
    <source>
        <dbReference type="ARBA" id="ARBA00022490"/>
    </source>
</evidence>
<keyword evidence="5 8" id="KW-0227">DNA damage</keyword>
<keyword evidence="12" id="KW-1185">Reference proteome</keyword>
<dbReference type="Pfam" id="PF01035">
    <property type="entry name" value="DNA_binding_1"/>
    <property type="match status" value="1"/>
</dbReference>
<evidence type="ECO:0000256" key="5">
    <source>
        <dbReference type="ARBA" id="ARBA00022763"/>
    </source>
</evidence>
<comment type="catalytic activity">
    <reaction evidence="1 8">
        <text>a 4-O-methyl-thymidine in DNA + L-cysteinyl-[protein] = a thymidine in DNA + S-methyl-L-cysteinyl-[protein]</text>
        <dbReference type="Rhea" id="RHEA:53428"/>
        <dbReference type="Rhea" id="RHEA-COMP:10131"/>
        <dbReference type="Rhea" id="RHEA-COMP:10132"/>
        <dbReference type="Rhea" id="RHEA-COMP:13555"/>
        <dbReference type="Rhea" id="RHEA-COMP:13556"/>
        <dbReference type="ChEBI" id="CHEBI:29950"/>
        <dbReference type="ChEBI" id="CHEBI:82612"/>
        <dbReference type="ChEBI" id="CHEBI:137386"/>
        <dbReference type="ChEBI" id="CHEBI:137387"/>
        <dbReference type="EC" id="2.1.1.63"/>
    </reaction>
</comment>
<keyword evidence="4 8" id="KW-0808">Transferase</keyword>
<keyword evidence="6 8" id="KW-0234">DNA repair</keyword>
<reference evidence="11 12" key="1">
    <citation type="submission" date="2016-08" db="EMBL/GenBank/DDBJ databases">
        <title>Novel Firmicute Genomes.</title>
        <authorList>
            <person name="Poppleton D.I."/>
            <person name="Gribaldo S."/>
        </authorList>
    </citation>
    <scope>NUCLEOTIDE SEQUENCE [LARGE SCALE GENOMIC DNA]</scope>
    <source>
        <strain evidence="11 12">RAOx-1</strain>
    </source>
</reference>
<dbReference type="Proteomes" id="UP000284219">
    <property type="component" value="Unassembled WGS sequence"/>
</dbReference>
<proteinExistence type="inferred from homology"/>
<evidence type="ECO:0000313" key="11">
    <source>
        <dbReference type="EMBL" id="RKD21006.1"/>
    </source>
</evidence>
<evidence type="ECO:0000256" key="6">
    <source>
        <dbReference type="ARBA" id="ARBA00023204"/>
    </source>
</evidence>
<evidence type="ECO:0000256" key="3">
    <source>
        <dbReference type="ARBA" id="ARBA00022603"/>
    </source>
</evidence>
<dbReference type="InterPro" id="IPR014048">
    <property type="entry name" value="MethylDNA_cys_MeTrfase_DNA-bd"/>
</dbReference>
<comment type="caution">
    <text evidence="11">The sequence shown here is derived from an EMBL/GenBank/DDBJ whole genome shotgun (WGS) entry which is preliminary data.</text>
</comment>
<feature type="domain" description="Methylguanine DNA methyltransferase ribonuclease-like" evidence="10">
    <location>
        <begin position="7"/>
        <end position="88"/>
    </location>
</feature>
<evidence type="ECO:0000256" key="7">
    <source>
        <dbReference type="ARBA" id="ARBA00049348"/>
    </source>
</evidence>
<dbReference type="InterPro" id="IPR036631">
    <property type="entry name" value="MGMT_N_sf"/>
</dbReference>
<evidence type="ECO:0000256" key="4">
    <source>
        <dbReference type="ARBA" id="ARBA00022679"/>
    </source>
</evidence>
<gene>
    <name evidence="11" type="ORF">BEP19_15095</name>
</gene>
<dbReference type="CDD" id="cd06445">
    <property type="entry name" value="ATase"/>
    <property type="match status" value="1"/>
</dbReference>
<feature type="active site" description="Nucleophile; methyl group acceptor" evidence="8">
    <location>
        <position position="143"/>
    </location>
</feature>
<sequence length="175" mass="19418">MGKQQDVFYEVMSSPIGPITVAATERGICHVCFGSGPTVFEELGKWAKKLLDSYRLIGQQTEWTRQAVEQLDQYFDGKRTEFTVPMDLYGTDFQKKVWRQLQNIPYGQVHAYKDVAVAVGSPKAVRAVGGANNRNPLSIFIPCHRVIGANGSLVGYGGGLEIKTYLLDFEKQIVG</sequence>
<dbReference type="GO" id="GO:0005737">
    <property type="term" value="C:cytoplasm"/>
    <property type="evidence" value="ECO:0007669"/>
    <property type="project" value="UniProtKB-SubCell"/>
</dbReference>
<dbReference type="Pfam" id="PF02870">
    <property type="entry name" value="Methyltransf_1N"/>
    <property type="match status" value="1"/>
</dbReference>
<dbReference type="Gene3D" id="1.10.10.10">
    <property type="entry name" value="Winged helix-like DNA-binding domain superfamily/Winged helix DNA-binding domain"/>
    <property type="match status" value="1"/>
</dbReference>
<evidence type="ECO:0000259" key="10">
    <source>
        <dbReference type="Pfam" id="PF02870"/>
    </source>
</evidence>
<dbReference type="GO" id="GO:0006307">
    <property type="term" value="P:DNA alkylation repair"/>
    <property type="evidence" value="ECO:0007669"/>
    <property type="project" value="UniProtKB-UniRule"/>
</dbReference>
<dbReference type="Gene3D" id="3.30.160.70">
    <property type="entry name" value="Methylated DNA-protein cysteine methyltransferase domain"/>
    <property type="match status" value="1"/>
</dbReference>
<feature type="domain" description="Methylated-DNA-[protein]-cysteine S-methyltransferase DNA binding" evidence="9">
    <location>
        <begin position="92"/>
        <end position="171"/>
    </location>
</feature>
<dbReference type="InterPro" id="IPR023546">
    <property type="entry name" value="MGMT"/>
</dbReference>
<dbReference type="OrthoDB" id="9802228at2"/>
<name>A0A419SD34_9BACL</name>
<dbReference type="NCBIfam" id="TIGR00589">
    <property type="entry name" value="ogt"/>
    <property type="match status" value="1"/>
</dbReference>
<dbReference type="RefSeq" id="WP_120191072.1">
    <property type="nucleotide sequence ID" value="NZ_MCHY01000013.1"/>
</dbReference>
<dbReference type="PANTHER" id="PTHR10815">
    <property type="entry name" value="METHYLATED-DNA--PROTEIN-CYSTEINE METHYLTRANSFERASE"/>
    <property type="match status" value="1"/>
</dbReference>
<dbReference type="HAMAP" id="MF_00772">
    <property type="entry name" value="OGT"/>
    <property type="match status" value="1"/>
</dbReference>
<comment type="catalytic activity">
    <reaction evidence="7 8">
        <text>a 6-O-methyl-2'-deoxyguanosine in DNA + L-cysteinyl-[protein] = S-methyl-L-cysteinyl-[protein] + a 2'-deoxyguanosine in DNA</text>
        <dbReference type="Rhea" id="RHEA:24000"/>
        <dbReference type="Rhea" id="RHEA-COMP:10131"/>
        <dbReference type="Rhea" id="RHEA-COMP:10132"/>
        <dbReference type="Rhea" id="RHEA-COMP:11367"/>
        <dbReference type="Rhea" id="RHEA-COMP:11368"/>
        <dbReference type="ChEBI" id="CHEBI:29950"/>
        <dbReference type="ChEBI" id="CHEBI:82612"/>
        <dbReference type="ChEBI" id="CHEBI:85445"/>
        <dbReference type="ChEBI" id="CHEBI:85448"/>
        <dbReference type="EC" id="2.1.1.63"/>
    </reaction>
</comment>
<keyword evidence="3 8" id="KW-0489">Methyltransferase</keyword>
<evidence type="ECO:0000313" key="12">
    <source>
        <dbReference type="Proteomes" id="UP000284219"/>
    </source>
</evidence>
<dbReference type="InterPro" id="IPR001497">
    <property type="entry name" value="MethylDNA_cys_MeTrfase_AS"/>
</dbReference>
<evidence type="ECO:0000256" key="8">
    <source>
        <dbReference type="HAMAP-Rule" id="MF_00772"/>
    </source>
</evidence>